<evidence type="ECO:0000313" key="3">
    <source>
        <dbReference type="Proteomes" id="UP001597391"/>
    </source>
</evidence>
<evidence type="ECO:0000256" key="1">
    <source>
        <dbReference type="SAM" id="Phobius"/>
    </source>
</evidence>
<feature type="transmembrane region" description="Helical" evidence="1">
    <location>
        <begin position="348"/>
        <end position="370"/>
    </location>
</feature>
<reference evidence="3" key="1">
    <citation type="journal article" date="2019" name="Int. J. Syst. Evol. Microbiol.">
        <title>The Global Catalogue of Microorganisms (GCM) 10K type strain sequencing project: providing services to taxonomists for standard genome sequencing and annotation.</title>
        <authorList>
            <consortium name="The Broad Institute Genomics Platform"/>
            <consortium name="The Broad Institute Genome Sequencing Center for Infectious Disease"/>
            <person name="Wu L."/>
            <person name="Ma J."/>
        </authorList>
    </citation>
    <scope>NUCLEOTIDE SEQUENCE [LARGE SCALE GENOMIC DNA]</scope>
    <source>
        <strain evidence="3">KCTC 33576</strain>
    </source>
</reference>
<gene>
    <name evidence="2" type="ORF">ACFSYH_00055</name>
</gene>
<protein>
    <recommendedName>
        <fullName evidence="4">ABC transporter permease</fullName>
    </recommendedName>
</protein>
<dbReference type="InterPro" id="IPR050250">
    <property type="entry name" value="Macrolide_Exporter_MacB"/>
</dbReference>
<evidence type="ECO:0008006" key="4">
    <source>
        <dbReference type="Google" id="ProtNLM"/>
    </source>
</evidence>
<accession>A0ABW5XB48</accession>
<name>A0ABW5XB48_9MICO</name>
<feature type="transmembrane region" description="Helical" evidence="1">
    <location>
        <begin position="24"/>
        <end position="45"/>
    </location>
</feature>
<feature type="transmembrane region" description="Helical" evidence="1">
    <location>
        <begin position="297"/>
        <end position="320"/>
    </location>
</feature>
<keyword evidence="3" id="KW-1185">Reference proteome</keyword>
<keyword evidence="1" id="KW-1133">Transmembrane helix</keyword>
<feature type="transmembrane region" description="Helical" evidence="1">
    <location>
        <begin position="449"/>
        <end position="467"/>
    </location>
</feature>
<feature type="transmembrane region" description="Helical" evidence="1">
    <location>
        <begin position="390"/>
        <end position="415"/>
    </location>
</feature>
<comment type="caution">
    <text evidence="2">The sequence shown here is derived from an EMBL/GenBank/DDBJ whole genome shotgun (WGS) entry which is preliminary data.</text>
</comment>
<sequence length="700" mass="77269">MNRITENLPTPIRLGLRDLNQNKFATLALILVLTGLISFFVPALLSDYVGGWRWNSDTIVRSHERFSQSAEKEQHPDLQAAWQADSIDPAIDGAAYGLETVRVAADTLFFPDFQEPEYDEAEISLPVYVYATDWDSPRSIVPVTFTQGRAPRSGNEIALSTSISFRDPELEKLRVGDTVRVSTQMEPDADSRTFNIVGLYEQQWGDISLFPVQRADAIVTPHNQLGHELSSDQFFAFGRPLSNVDASGLLREISRLYAVNELGNYDWAIANLVDSKDLRRQAVETFPVYSFWGTNEAVYSLLMSFGAVSLVTVVSVPLYWQNARRRKLQFAQLERNGMTRNSRLLSRLTPALIVGVTAAALGFVGSVWRFSYMSSSEYVRSELPLLSHGVTFSITFCLIFGLLPPLAASLLAYAAERGSAHSLLRDVGESAEQTYVPARPFDRSRRVGIALWVLAIPLMWFSAHFGAEPSRLHNIRDLVLLLGMLCGFGLLVVGFYFVLAALLPAISVRGRRWPLAARIAARDVAGRLGSSINTIVPVTVLVGLGVVWSVISRQHYLEDFEETYADTPFTVAAWLLPVVVLVLFFSLLLSSDELQRSRSALSHQGVLPVEVSMIDGFRAVILACVGVVFGFVLGTFVGAMLMVLRAEESFAGFDTTFRVASLMPTPATAFIVLVPLLLAFPVGWIAGRRNARLVTATATT</sequence>
<proteinExistence type="predicted"/>
<feature type="transmembrane region" description="Helical" evidence="1">
    <location>
        <begin position="620"/>
        <end position="644"/>
    </location>
</feature>
<organism evidence="2 3">
    <name type="scientific">Populibacterium corticicola</name>
    <dbReference type="NCBI Taxonomy" id="1812826"/>
    <lineage>
        <taxon>Bacteria</taxon>
        <taxon>Bacillati</taxon>
        <taxon>Actinomycetota</taxon>
        <taxon>Actinomycetes</taxon>
        <taxon>Micrococcales</taxon>
        <taxon>Jonesiaceae</taxon>
        <taxon>Populibacterium</taxon>
    </lineage>
</organism>
<dbReference type="PANTHER" id="PTHR30572:SF4">
    <property type="entry name" value="ABC TRANSPORTER PERMEASE YTRF"/>
    <property type="match status" value="1"/>
</dbReference>
<dbReference type="Proteomes" id="UP001597391">
    <property type="component" value="Unassembled WGS sequence"/>
</dbReference>
<feature type="transmembrane region" description="Helical" evidence="1">
    <location>
        <begin position="479"/>
        <end position="503"/>
    </location>
</feature>
<evidence type="ECO:0000313" key="2">
    <source>
        <dbReference type="EMBL" id="MFD2838969.1"/>
    </source>
</evidence>
<dbReference type="RefSeq" id="WP_377464365.1">
    <property type="nucleotide sequence ID" value="NZ_JBHUOP010000001.1"/>
</dbReference>
<feature type="transmembrane region" description="Helical" evidence="1">
    <location>
        <begin position="664"/>
        <end position="686"/>
    </location>
</feature>
<keyword evidence="1" id="KW-0472">Membrane</keyword>
<keyword evidence="1" id="KW-0812">Transmembrane</keyword>
<dbReference type="EMBL" id="JBHUOP010000001">
    <property type="protein sequence ID" value="MFD2838969.1"/>
    <property type="molecule type" value="Genomic_DNA"/>
</dbReference>
<dbReference type="PANTHER" id="PTHR30572">
    <property type="entry name" value="MEMBRANE COMPONENT OF TRANSPORTER-RELATED"/>
    <property type="match status" value="1"/>
</dbReference>
<feature type="transmembrane region" description="Helical" evidence="1">
    <location>
        <begin position="571"/>
        <end position="589"/>
    </location>
</feature>
<feature type="transmembrane region" description="Helical" evidence="1">
    <location>
        <begin position="524"/>
        <end position="551"/>
    </location>
</feature>